<name>A0A8J7WVD7_9ACTN</name>
<feature type="chain" id="PRO_5035236802" evidence="1">
    <location>
        <begin position="34"/>
        <end position="191"/>
    </location>
</feature>
<sequence length="191" mass="20501">MRKILSGRGALRAGAAALTASAVLGASVGAAHASAGASYTSGGYTVYQSSQAKWITAEHDGMNVAVADNGTDAGHRVVQWYNDGGAEQKWYFDQVYDSTSGFEGYLLRNQNSGLCLSTDGNAGDTLFQDYCNPANGAEWFTVGTSGADNRIFNRYTGLYLDVSGYSYAAGANMDLWYWNGDSNQWFWIDNA</sequence>
<dbReference type="AlphaFoldDB" id="A0A8J7WVD7"/>
<dbReference type="InterPro" id="IPR035992">
    <property type="entry name" value="Ricin_B-like_lectins"/>
</dbReference>
<evidence type="ECO:0000259" key="2">
    <source>
        <dbReference type="Pfam" id="PF14200"/>
    </source>
</evidence>
<dbReference type="Pfam" id="PF14200">
    <property type="entry name" value="RicinB_lectin_2"/>
    <property type="match status" value="1"/>
</dbReference>
<dbReference type="Gene3D" id="2.80.10.50">
    <property type="match status" value="2"/>
</dbReference>
<dbReference type="EMBL" id="JAGSXH010000160">
    <property type="protein sequence ID" value="MBS2966525.1"/>
    <property type="molecule type" value="Genomic_DNA"/>
</dbReference>
<accession>A0A8J7WVD7</accession>
<keyword evidence="4" id="KW-1185">Reference proteome</keyword>
<comment type="caution">
    <text evidence="3">The sequence shown here is derived from an EMBL/GenBank/DDBJ whole genome shotgun (WGS) entry which is preliminary data.</text>
</comment>
<dbReference type="CDD" id="cd00161">
    <property type="entry name" value="beta-trefoil_Ricin-like"/>
    <property type="match status" value="1"/>
</dbReference>
<feature type="domain" description="Ricin B lectin" evidence="2">
    <location>
        <begin position="87"/>
        <end position="176"/>
    </location>
</feature>
<reference evidence="3" key="1">
    <citation type="submission" date="2021-04" db="EMBL/GenBank/DDBJ databases">
        <title>Genome based classification of Actinospica acidithermotolerans sp. nov., an actinobacterium isolated from an Indonesian hot spring.</title>
        <authorList>
            <person name="Kusuma A.B."/>
            <person name="Putra K.E."/>
            <person name="Nafisah S."/>
            <person name="Loh J."/>
            <person name="Nouioui I."/>
            <person name="Goodfellow M."/>
        </authorList>
    </citation>
    <scope>NUCLEOTIDE SEQUENCE</scope>
    <source>
        <strain evidence="3">DSM 45618</strain>
    </source>
</reference>
<dbReference type="SUPFAM" id="SSF50370">
    <property type="entry name" value="Ricin B-like lectins"/>
    <property type="match status" value="1"/>
</dbReference>
<dbReference type="InterPro" id="IPR006311">
    <property type="entry name" value="TAT_signal"/>
</dbReference>
<dbReference type="PROSITE" id="PS51318">
    <property type="entry name" value="TAT"/>
    <property type="match status" value="1"/>
</dbReference>
<dbReference type="PROSITE" id="PS50231">
    <property type="entry name" value="RICIN_B_LECTIN"/>
    <property type="match status" value="1"/>
</dbReference>
<evidence type="ECO:0000256" key="1">
    <source>
        <dbReference type="SAM" id="SignalP"/>
    </source>
</evidence>
<evidence type="ECO:0000313" key="3">
    <source>
        <dbReference type="EMBL" id="MBS2966525.1"/>
    </source>
</evidence>
<dbReference type="InterPro" id="IPR000772">
    <property type="entry name" value="Ricin_B_lectin"/>
</dbReference>
<evidence type="ECO:0000313" key="4">
    <source>
        <dbReference type="Proteomes" id="UP000677913"/>
    </source>
</evidence>
<organism evidence="3 4">
    <name type="scientific">Actinocrinis puniceicyclus</name>
    <dbReference type="NCBI Taxonomy" id="977794"/>
    <lineage>
        <taxon>Bacteria</taxon>
        <taxon>Bacillati</taxon>
        <taxon>Actinomycetota</taxon>
        <taxon>Actinomycetes</taxon>
        <taxon>Catenulisporales</taxon>
        <taxon>Actinospicaceae</taxon>
        <taxon>Actinocrinis</taxon>
    </lineage>
</organism>
<gene>
    <name evidence="3" type="ORF">KGA66_26030</name>
</gene>
<dbReference type="RefSeq" id="WP_211471682.1">
    <property type="nucleotide sequence ID" value="NZ_JAGSXH010000160.1"/>
</dbReference>
<feature type="signal peptide" evidence="1">
    <location>
        <begin position="1"/>
        <end position="33"/>
    </location>
</feature>
<keyword evidence="1" id="KW-0732">Signal</keyword>
<dbReference type="Proteomes" id="UP000677913">
    <property type="component" value="Unassembled WGS sequence"/>
</dbReference>
<protein>
    <submittedName>
        <fullName evidence="3">RICIN domain-containing protein</fullName>
    </submittedName>
</protein>
<proteinExistence type="predicted"/>